<evidence type="ECO:0000313" key="3">
    <source>
        <dbReference type="Proteomes" id="UP001302676"/>
    </source>
</evidence>
<gene>
    <name evidence="2" type="ORF">C8A04DRAFT_26057</name>
</gene>
<dbReference type="AlphaFoldDB" id="A0AAN6V862"/>
<dbReference type="GeneID" id="87816396"/>
<reference evidence="2" key="1">
    <citation type="journal article" date="2023" name="Mol. Phylogenet. Evol.">
        <title>Genome-scale phylogeny and comparative genomics of the fungal order Sordariales.</title>
        <authorList>
            <person name="Hensen N."/>
            <person name="Bonometti L."/>
            <person name="Westerberg I."/>
            <person name="Brannstrom I.O."/>
            <person name="Guillou S."/>
            <person name="Cros-Aarteil S."/>
            <person name="Calhoun S."/>
            <person name="Haridas S."/>
            <person name="Kuo A."/>
            <person name="Mondo S."/>
            <person name="Pangilinan J."/>
            <person name="Riley R."/>
            <person name="LaButti K."/>
            <person name="Andreopoulos B."/>
            <person name="Lipzen A."/>
            <person name="Chen C."/>
            <person name="Yan M."/>
            <person name="Daum C."/>
            <person name="Ng V."/>
            <person name="Clum A."/>
            <person name="Steindorff A."/>
            <person name="Ohm R.A."/>
            <person name="Martin F."/>
            <person name="Silar P."/>
            <person name="Natvig D.O."/>
            <person name="Lalanne C."/>
            <person name="Gautier V."/>
            <person name="Ament-Velasquez S.L."/>
            <person name="Kruys A."/>
            <person name="Hutchinson M.I."/>
            <person name="Powell A.J."/>
            <person name="Barry K."/>
            <person name="Miller A.N."/>
            <person name="Grigoriev I.V."/>
            <person name="Debuchy R."/>
            <person name="Gladieux P."/>
            <person name="Hiltunen Thoren M."/>
            <person name="Johannesson H."/>
        </authorList>
    </citation>
    <scope>NUCLEOTIDE SEQUENCE</scope>
    <source>
        <strain evidence="2">CBS 141.50</strain>
    </source>
</reference>
<feature type="region of interest" description="Disordered" evidence="1">
    <location>
        <begin position="1"/>
        <end position="85"/>
    </location>
</feature>
<proteinExistence type="predicted"/>
<sequence>MEMDFPSSPPTEPGTGPPLSSPTTELDPGRPRSSSPTEPGTGPPRSSSPTEPGTGPPPEAEHTDSDSVTETGSSYTVTGTTTRPTNLPKLYLWKTTYPYTVTPIDTSPVNTNPVKNNLPTTKPPTNNPNAVPLSTILEIKEELISQVLTLWASHQYPIPDPAVAAEMTAMSWDYDSLPASGPGCLMKLTRTQEGEYVYMPYDDNMDGIEESMVARVEKTAEWMRDPENLAAIRRLDGVLEREVDENCFWELLEQGGGVERVDMIGKVKMLARQRLTQKGGIDVFAYNPRMPFFRVGAIDVTYLGQVKMRWFKFPWDSAEQPIINAVNGFCGTAQNPSFDPAQALASLITQLEAIHHPQPTAQAAEEMIALVKAQGPIQEPAKDGWVYIFSDWDKLGQPLERMGWTHTEKSPNDIKRLRRLSREKSQWPIFVRPSLLQHYNRCVKLAKFQWSQMQYCHMLEQQALQRGGYYSKEEEPYFQQG</sequence>
<comment type="caution">
    <text evidence="2">The sequence shown here is derived from an EMBL/GenBank/DDBJ whole genome shotgun (WGS) entry which is preliminary data.</text>
</comment>
<accession>A0AAN6V862</accession>
<feature type="compositionally biased region" description="Pro residues" evidence="1">
    <location>
        <begin position="7"/>
        <end position="20"/>
    </location>
</feature>
<dbReference type="Proteomes" id="UP001302676">
    <property type="component" value="Unassembled WGS sequence"/>
</dbReference>
<dbReference type="RefSeq" id="XP_062639610.1">
    <property type="nucleotide sequence ID" value="XM_062779783.1"/>
</dbReference>
<keyword evidence="3" id="KW-1185">Reference proteome</keyword>
<dbReference type="EMBL" id="MU853563">
    <property type="protein sequence ID" value="KAK4146239.1"/>
    <property type="molecule type" value="Genomic_DNA"/>
</dbReference>
<evidence type="ECO:0000313" key="2">
    <source>
        <dbReference type="EMBL" id="KAK4146239.1"/>
    </source>
</evidence>
<feature type="compositionally biased region" description="Low complexity" evidence="1">
    <location>
        <begin position="21"/>
        <end position="53"/>
    </location>
</feature>
<organism evidence="2 3">
    <name type="scientific">Dichotomopilus funicola</name>
    <dbReference type="NCBI Taxonomy" id="1934379"/>
    <lineage>
        <taxon>Eukaryota</taxon>
        <taxon>Fungi</taxon>
        <taxon>Dikarya</taxon>
        <taxon>Ascomycota</taxon>
        <taxon>Pezizomycotina</taxon>
        <taxon>Sordariomycetes</taxon>
        <taxon>Sordariomycetidae</taxon>
        <taxon>Sordariales</taxon>
        <taxon>Chaetomiaceae</taxon>
        <taxon>Dichotomopilus</taxon>
    </lineage>
</organism>
<feature type="compositionally biased region" description="Low complexity" evidence="1">
    <location>
        <begin position="68"/>
        <end position="82"/>
    </location>
</feature>
<name>A0AAN6V862_9PEZI</name>
<evidence type="ECO:0000256" key="1">
    <source>
        <dbReference type="SAM" id="MobiDB-lite"/>
    </source>
</evidence>
<reference evidence="2" key="2">
    <citation type="submission" date="2023-05" db="EMBL/GenBank/DDBJ databases">
        <authorList>
            <consortium name="Lawrence Berkeley National Laboratory"/>
            <person name="Steindorff A."/>
            <person name="Hensen N."/>
            <person name="Bonometti L."/>
            <person name="Westerberg I."/>
            <person name="Brannstrom I.O."/>
            <person name="Guillou S."/>
            <person name="Cros-Aarteil S."/>
            <person name="Calhoun S."/>
            <person name="Haridas S."/>
            <person name="Kuo A."/>
            <person name="Mondo S."/>
            <person name="Pangilinan J."/>
            <person name="Riley R."/>
            <person name="Labutti K."/>
            <person name="Andreopoulos B."/>
            <person name="Lipzen A."/>
            <person name="Chen C."/>
            <person name="Yanf M."/>
            <person name="Daum C."/>
            <person name="Ng V."/>
            <person name="Clum A."/>
            <person name="Ohm R."/>
            <person name="Martin F."/>
            <person name="Silar P."/>
            <person name="Natvig D."/>
            <person name="Lalanne C."/>
            <person name="Gautier V."/>
            <person name="Ament-Velasquez S.L."/>
            <person name="Kruys A."/>
            <person name="Hutchinson M.I."/>
            <person name="Powell A.J."/>
            <person name="Barry K."/>
            <person name="Miller A.N."/>
            <person name="Grigoriev I.V."/>
            <person name="Debuchy R."/>
            <person name="Gladieux P."/>
            <person name="Thoren M.H."/>
            <person name="Johannesson H."/>
        </authorList>
    </citation>
    <scope>NUCLEOTIDE SEQUENCE</scope>
    <source>
        <strain evidence="2">CBS 141.50</strain>
    </source>
</reference>
<protein>
    <submittedName>
        <fullName evidence="2">Uncharacterized protein</fullName>
    </submittedName>
</protein>